<name>A0ABY1WVN2_9GAMM</name>
<keyword evidence="2" id="KW-1185">Reference proteome</keyword>
<gene>
    <name evidence="1" type="ORF">EXY25_03825</name>
</gene>
<evidence type="ECO:0008006" key="3">
    <source>
        <dbReference type="Google" id="ProtNLM"/>
    </source>
</evidence>
<dbReference type="NCBIfam" id="TIGR01643">
    <property type="entry name" value="YD_repeat_2x"/>
    <property type="match status" value="1"/>
</dbReference>
<evidence type="ECO:0000313" key="1">
    <source>
        <dbReference type="EMBL" id="TAA48752.1"/>
    </source>
</evidence>
<organism evidence="1 2">
    <name type="scientific">Corallincola spongiicola</name>
    <dbReference type="NCBI Taxonomy" id="2520508"/>
    <lineage>
        <taxon>Bacteria</taxon>
        <taxon>Pseudomonadati</taxon>
        <taxon>Pseudomonadota</taxon>
        <taxon>Gammaproteobacteria</taxon>
        <taxon>Alteromonadales</taxon>
        <taxon>Psychromonadaceae</taxon>
        <taxon>Corallincola</taxon>
    </lineage>
</organism>
<dbReference type="EMBL" id="SHLY01000001">
    <property type="protein sequence ID" value="TAA48752.1"/>
    <property type="molecule type" value="Genomic_DNA"/>
</dbReference>
<evidence type="ECO:0000313" key="2">
    <source>
        <dbReference type="Proteomes" id="UP000292544"/>
    </source>
</evidence>
<comment type="caution">
    <text evidence="1">The sequence shown here is derived from an EMBL/GenBank/DDBJ whole genome shotgun (WGS) entry which is preliminary data.</text>
</comment>
<protein>
    <recommendedName>
        <fullName evidence="3">RHS repeat protein</fullName>
    </recommendedName>
</protein>
<dbReference type="Proteomes" id="UP000292544">
    <property type="component" value="Unassembled WGS sequence"/>
</dbReference>
<dbReference type="InterPro" id="IPR006530">
    <property type="entry name" value="YD"/>
</dbReference>
<proteinExistence type="predicted"/>
<sequence length="38" mass="4083">MEFIYDGAGQLIAEADSEGQIVKEYIPLGGQPLVMAVE</sequence>
<accession>A0ABY1WVN2</accession>
<reference evidence="2" key="1">
    <citation type="submission" date="2019-02" db="EMBL/GenBank/DDBJ databases">
        <title>Draft genome sequence of Muricauda sp. 176CP4-71.</title>
        <authorList>
            <person name="Park J.-S."/>
        </authorList>
    </citation>
    <scope>NUCLEOTIDE SEQUENCE [LARGE SCALE GENOMIC DNA]</scope>
    <source>
        <strain evidence="2">176GS2-150</strain>
    </source>
</reference>